<protein>
    <submittedName>
        <fullName evidence="2">Uncharacterized protein</fullName>
    </submittedName>
</protein>
<dbReference type="Proteomes" id="UP000265618">
    <property type="component" value="Unassembled WGS sequence"/>
</dbReference>
<keyword evidence="3" id="KW-1185">Reference proteome</keyword>
<comment type="caution">
    <text evidence="2">The sequence shown here is derived from an EMBL/GenBank/DDBJ whole genome shotgun (WGS) entry which is preliminary data.</text>
</comment>
<sequence>MTPDLSFLQQLTRGIPTDPMPPLPATRDPTVPHAP</sequence>
<evidence type="ECO:0000313" key="3">
    <source>
        <dbReference type="Proteomes" id="UP000265618"/>
    </source>
</evidence>
<name>A0A391NLG7_9EUKA</name>
<feature type="region of interest" description="Disordered" evidence="1">
    <location>
        <begin position="12"/>
        <end position="35"/>
    </location>
</feature>
<feature type="non-terminal residue" evidence="2">
    <location>
        <position position="35"/>
    </location>
</feature>
<evidence type="ECO:0000256" key="1">
    <source>
        <dbReference type="SAM" id="MobiDB-lite"/>
    </source>
</evidence>
<dbReference type="AlphaFoldDB" id="A0A391NLG7"/>
<dbReference type="EMBL" id="BDIP01001427">
    <property type="protein sequence ID" value="GCA62794.1"/>
    <property type="molecule type" value="Genomic_DNA"/>
</dbReference>
<organism evidence="2 3">
    <name type="scientific">Kipferlia bialata</name>
    <dbReference type="NCBI Taxonomy" id="797122"/>
    <lineage>
        <taxon>Eukaryota</taxon>
        <taxon>Metamonada</taxon>
        <taxon>Carpediemonas-like organisms</taxon>
        <taxon>Kipferlia</taxon>
    </lineage>
</organism>
<accession>A0A391NLG7</accession>
<reference evidence="2 3" key="1">
    <citation type="journal article" date="2018" name="PLoS ONE">
        <title>The draft genome of Kipferlia bialata reveals reductive genome evolution in fornicate parasites.</title>
        <authorList>
            <person name="Tanifuji G."/>
            <person name="Takabayashi S."/>
            <person name="Kume K."/>
            <person name="Takagi M."/>
            <person name="Nakayama T."/>
            <person name="Kamikawa R."/>
            <person name="Inagaki Y."/>
            <person name="Hashimoto T."/>
        </authorList>
    </citation>
    <scope>NUCLEOTIDE SEQUENCE [LARGE SCALE GENOMIC DNA]</scope>
    <source>
        <strain evidence="2">NY0173</strain>
    </source>
</reference>
<evidence type="ECO:0000313" key="2">
    <source>
        <dbReference type="EMBL" id="GCA62794.1"/>
    </source>
</evidence>
<proteinExistence type="predicted"/>
<gene>
    <name evidence="2" type="ORF">KIPB_005858</name>
</gene>